<dbReference type="InterPro" id="IPR036942">
    <property type="entry name" value="Beta-barrel_TonB_sf"/>
</dbReference>
<dbReference type="PANTHER" id="PTHR32552:SF89">
    <property type="entry name" value="CATECHOLATE SIDEROPHORE RECEPTOR FIU"/>
    <property type="match status" value="1"/>
</dbReference>
<dbReference type="Gene3D" id="2.170.130.10">
    <property type="entry name" value="TonB-dependent receptor, plug domain"/>
    <property type="match status" value="1"/>
</dbReference>
<evidence type="ECO:0000256" key="12">
    <source>
        <dbReference type="ARBA" id="ARBA00023170"/>
    </source>
</evidence>
<keyword evidence="13 14" id="KW-0998">Cell outer membrane</keyword>
<keyword evidence="20" id="KW-1185">Reference proteome</keyword>
<protein>
    <recommendedName>
        <fullName evidence="21">TonB-dependent receptor</fullName>
    </recommendedName>
</protein>
<evidence type="ECO:0000256" key="1">
    <source>
        <dbReference type="ARBA" id="ARBA00004571"/>
    </source>
</evidence>
<sequence>MGRLGSWLLAGLGLVASAWALAQQQGADTTMPVVRISAPALGAGSARSSSVLEADVLARQPPGLDPFKQLARVPGMQTSSGDAITGSYSMRLTLRGLNKEQIGISVDGIPNGSTLSNGGAMPHRLLESANLDSIEVSPTAGDLGTPSNQALGGYIDFRTRDPALTRAVYGELSGGSVGYRRAFLRFDSGQSASGLSAYADISRSFQRTWPGQHSGRNLRWHADLRLLQDLGGGSSLRATLSYNRFADNDYEPVALRAISAPFYKATFEGDPGSDGLNDRWTGDPAQDQNHRGTHGINSRDILAHIDWTQRFGSGAQLVLKPYLHTQDGYGWFYVPYQQAPADGQAYSVVPPGGAPVASAQECFAGQYRRNADGSLQPLPRAEFPAGASAATLKALGCPAAAAFAMNPPTQWGARLATTRRSDYRIRRQGVLTEWSMALGEHQQLRVGAWYEHIDRSKSRNWYAVSDPLRNGDFDAARGPYSVTHDRRYLVNTVMAYAQDRLELFSRRLQLSAGATWQRSRESYASPVEFYGTRSLGAASGLLPKFSALYRADGGWELFASRARNFSAIPDSVFEGTAAISAKRGIQPETSVNSDAGLRWLRGAYGFGLTAYAIDYRDRISIQNGKPDADIFSRDATTTFSNQGGIRSRGLELSAQANWRQVELLLNYTVNRARYAEDTPAEGIRAGDPVLGARRRTGFAEITWKPRRAWRLSVNASYAGTAAGTYGEVPNTVIAGGPAAYPREYMPAYTLVGLALSYRPGGEWGGGCRRCELLLNADNLLNKRYLGGLGSELANSNPLTTGRYFLGSPRALFLTWRSSF</sequence>
<dbReference type="InterPro" id="IPR039426">
    <property type="entry name" value="TonB-dep_rcpt-like"/>
</dbReference>
<organism evidence="19 20">
    <name type="scientific">Pseudoduganella violacea</name>
    <dbReference type="NCBI Taxonomy" id="1715466"/>
    <lineage>
        <taxon>Bacteria</taxon>
        <taxon>Pseudomonadati</taxon>
        <taxon>Pseudomonadota</taxon>
        <taxon>Betaproteobacteria</taxon>
        <taxon>Burkholderiales</taxon>
        <taxon>Oxalobacteraceae</taxon>
        <taxon>Telluria group</taxon>
        <taxon>Pseudoduganella</taxon>
    </lineage>
</organism>
<feature type="domain" description="TonB-dependent receptor-like beta-barrel" evidence="17">
    <location>
        <begin position="233"/>
        <end position="779"/>
    </location>
</feature>
<evidence type="ECO:0000256" key="11">
    <source>
        <dbReference type="ARBA" id="ARBA00023136"/>
    </source>
</evidence>
<feature type="signal peptide" evidence="16">
    <location>
        <begin position="1"/>
        <end position="22"/>
    </location>
</feature>
<dbReference type="GO" id="GO:0015344">
    <property type="term" value="F:siderophore uptake transmembrane transporter activity"/>
    <property type="evidence" value="ECO:0007669"/>
    <property type="project" value="TreeGrafter"/>
</dbReference>
<keyword evidence="4 14" id="KW-1134">Transmembrane beta strand</keyword>
<evidence type="ECO:0000313" key="20">
    <source>
        <dbReference type="Proteomes" id="UP000541535"/>
    </source>
</evidence>
<dbReference type="InterPro" id="IPR037066">
    <property type="entry name" value="Plug_dom_sf"/>
</dbReference>
<feature type="chain" id="PRO_5031507321" description="TonB-dependent receptor" evidence="16">
    <location>
        <begin position="23"/>
        <end position="819"/>
    </location>
</feature>
<dbReference type="AlphaFoldDB" id="A0A7W5BDQ3"/>
<evidence type="ECO:0000256" key="6">
    <source>
        <dbReference type="ARBA" id="ARBA00022692"/>
    </source>
</evidence>
<evidence type="ECO:0000313" key="19">
    <source>
        <dbReference type="EMBL" id="MBB3121276.1"/>
    </source>
</evidence>
<keyword evidence="11 14" id="KW-0472">Membrane</keyword>
<name>A0A7W5BDQ3_9BURK</name>
<evidence type="ECO:0000256" key="5">
    <source>
        <dbReference type="ARBA" id="ARBA00022496"/>
    </source>
</evidence>
<keyword evidence="7 16" id="KW-0732">Signal</keyword>
<evidence type="ECO:0000259" key="18">
    <source>
        <dbReference type="Pfam" id="PF07715"/>
    </source>
</evidence>
<proteinExistence type="inferred from homology"/>
<comment type="subcellular location">
    <subcellularLocation>
        <location evidence="1 14">Cell outer membrane</location>
        <topology evidence="1 14">Multi-pass membrane protein</topology>
    </subcellularLocation>
</comment>
<keyword evidence="10 15" id="KW-0798">TonB box</keyword>
<dbReference type="Proteomes" id="UP000541535">
    <property type="component" value="Unassembled WGS sequence"/>
</dbReference>
<dbReference type="SUPFAM" id="SSF56935">
    <property type="entry name" value="Porins"/>
    <property type="match status" value="1"/>
</dbReference>
<dbReference type="Gene3D" id="2.40.170.20">
    <property type="entry name" value="TonB-dependent receptor, beta-barrel domain"/>
    <property type="match status" value="1"/>
</dbReference>
<evidence type="ECO:0000256" key="4">
    <source>
        <dbReference type="ARBA" id="ARBA00022452"/>
    </source>
</evidence>
<feature type="domain" description="TonB-dependent receptor plug" evidence="18">
    <location>
        <begin position="46"/>
        <end position="140"/>
    </location>
</feature>
<evidence type="ECO:0000256" key="15">
    <source>
        <dbReference type="RuleBase" id="RU003357"/>
    </source>
</evidence>
<evidence type="ECO:0000256" key="7">
    <source>
        <dbReference type="ARBA" id="ARBA00022729"/>
    </source>
</evidence>
<evidence type="ECO:0000256" key="2">
    <source>
        <dbReference type="ARBA" id="ARBA00009810"/>
    </source>
</evidence>
<keyword evidence="5" id="KW-0410">Iron transport</keyword>
<dbReference type="Pfam" id="PF00593">
    <property type="entry name" value="TonB_dep_Rec_b-barrel"/>
    <property type="match status" value="1"/>
</dbReference>
<keyword evidence="9" id="KW-0406">Ion transport</keyword>
<evidence type="ECO:0000256" key="9">
    <source>
        <dbReference type="ARBA" id="ARBA00023065"/>
    </source>
</evidence>
<keyword evidence="12" id="KW-0675">Receptor</keyword>
<keyword evidence="8" id="KW-0408">Iron</keyword>
<dbReference type="Pfam" id="PF07715">
    <property type="entry name" value="Plug"/>
    <property type="match status" value="1"/>
</dbReference>
<evidence type="ECO:0000256" key="13">
    <source>
        <dbReference type="ARBA" id="ARBA00023237"/>
    </source>
</evidence>
<evidence type="ECO:0000256" key="10">
    <source>
        <dbReference type="ARBA" id="ARBA00023077"/>
    </source>
</evidence>
<evidence type="ECO:0000256" key="3">
    <source>
        <dbReference type="ARBA" id="ARBA00022448"/>
    </source>
</evidence>
<evidence type="ECO:0000256" key="16">
    <source>
        <dbReference type="SAM" id="SignalP"/>
    </source>
</evidence>
<evidence type="ECO:0008006" key="21">
    <source>
        <dbReference type="Google" id="ProtNLM"/>
    </source>
</evidence>
<dbReference type="EMBL" id="JACHXD010000015">
    <property type="protein sequence ID" value="MBB3121276.1"/>
    <property type="molecule type" value="Genomic_DNA"/>
</dbReference>
<dbReference type="PANTHER" id="PTHR32552">
    <property type="entry name" value="FERRICHROME IRON RECEPTOR-RELATED"/>
    <property type="match status" value="1"/>
</dbReference>
<reference evidence="19 20" key="1">
    <citation type="submission" date="2020-08" db="EMBL/GenBank/DDBJ databases">
        <title>Genomic Encyclopedia of Type Strains, Phase III (KMG-III): the genomes of soil and plant-associated and newly described type strains.</title>
        <authorList>
            <person name="Whitman W."/>
        </authorList>
    </citation>
    <scope>NUCLEOTIDE SEQUENCE [LARGE SCALE GENOMIC DNA]</scope>
    <source>
        <strain evidence="19 20">CECT 8897</strain>
    </source>
</reference>
<evidence type="ECO:0000259" key="17">
    <source>
        <dbReference type="Pfam" id="PF00593"/>
    </source>
</evidence>
<keyword evidence="3 14" id="KW-0813">Transport</keyword>
<gene>
    <name evidence="19" type="ORF">FHS03_004354</name>
</gene>
<dbReference type="PROSITE" id="PS52016">
    <property type="entry name" value="TONB_DEPENDENT_REC_3"/>
    <property type="match status" value="1"/>
</dbReference>
<dbReference type="RefSeq" id="WP_183443005.1">
    <property type="nucleotide sequence ID" value="NZ_JACHXD010000015.1"/>
</dbReference>
<evidence type="ECO:0000256" key="14">
    <source>
        <dbReference type="PROSITE-ProRule" id="PRU01360"/>
    </source>
</evidence>
<keyword evidence="6 14" id="KW-0812">Transmembrane</keyword>
<dbReference type="InterPro" id="IPR012910">
    <property type="entry name" value="Plug_dom"/>
</dbReference>
<comment type="caution">
    <text evidence="19">The sequence shown here is derived from an EMBL/GenBank/DDBJ whole genome shotgun (WGS) entry which is preliminary data.</text>
</comment>
<accession>A0A7W5BDQ3</accession>
<evidence type="ECO:0000256" key="8">
    <source>
        <dbReference type="ARBA" id="ARBA00023004"/>
    </source>
</evidence>
<dbReference type="InterPro" id="IPR000531">
    <property type="entry name" value="Beta-barrel_TonB"/>
</dbReference>
<comment type="similarity">
    <text evidence="2 14 15">Belongs to the TonB-dependent receptor family.</text>
</comment>
<dbReference type="GO" id="GO:0009279">
    <property type="term" value="C:cell outer membrane"/>
    <property type="evidence" value="ECO:0007669"/>
    <property type="project" value="UniProtKB-SubCell"/>
</dbReference>